<keyword evidence="5 7" id="KW-0408">Iron</keyword>
<evidence type="ECO:0000256" key="1">
    <source>
        <dbReference type="ARBA" id="ARBA00010617"/>
    </source>
</evidence>
<dbReference type="GO" id="GO:0004497">
    <property type="term" value="F:monooxygenase activity"/>
    <property type="evidence" value="ECO:0007669"/>
    <property type="project" value="UniProtKB-KW"/>
</dbReference>
<evidence type="ECO:0000313" key="9">
    <source>
        <dbReference type="EMBL" id="CAE0624261.1"/>
    </source>
</evidence>
<dbReference type="AlphaFoldDB" id="A0A7S3UW27"/>
<gene>
    <name evidence="9" type="ORF">HAKA00212_LOCUS2928</name>
</gene>
<name>A0A7S3UW27_HETAK</name>
<sequence>MQEAEHRSFTPLPYWKVPFVGDTLVPRQRRFKENCKIIDDTLNQLIEAAVAGRREEDIEALEGRDYAAMEDTSLLRFLVDVRGADVTVRQLRDDLTTLLIAGHETTAALLTWATFCAATHPDCLEKLQQEIDEVLGDRAPTMEDIQRLSYTRDTLAEALRLYPQPPILIRRALGPDTWPRAQNNPEPVRVARGSDIFIMLWNVHRSEAHYGPDAGAFRPGRWAERFSNPQLENWAGLNPNPSLLYQNEITTDFAFLPFGAGVRKCIGDQFAFMEAVTVFSMVLRRFTPELAVPPERVGLETGATIHTAAGLPVQLRTRGHKTTKYNDSSAASSFQQQAVL</sequence>
<evidence type="ECO:0000256" key="2">
    <source>
        <dbReference type="ARBA" id="ARBA00022617"/>
    </source>
</evidence>
<dbReference type="PROSITE" id="PS00086">
    <property type="entry name" value="CYTOCHROME_P450"/>
    <property type="match status" value="1"/>
</dbReference>
<accession>A0A7S3UW27</accession>
<evidence type="ECO:0000256" key="7">
    <source>
        <dbReference type="PIRSR" id="PIRSR602401-1"/>
    </source>
</evidence>
<dbReference type="SUPFAM" id="SSF48264">
    <property type="entry name" value="Cytochrome P450"/>
    <property type="match status" value="1"/>
</dbReference>
<dbReference type="InterPro" id="IPR001128">
    <property type="entry name" value="Cyt_P450"/>
</dbReference>
<dbReference type="PRINTS" id="PR00385">
    <property type="entry name" value="P450"/>
</dbReference>
<organism evidence="9">
    <name type="scientific">Heterosigma akashiwo</name>
    <name type="common">Chromophytic alga</name>
    <name type="synonym">Heterosigma carterae</name>
    <dbReference type="NCBI Taxonomy" id="2829"/>
    <lineage>
        <taxon>Eukaryota</taxon>
        <taxon>Sar</taxon>
        <taxon>Stramenopiles</taxon>
        <taxon>Ochrophyta</taxon>
        <taxon>Raphidophyceae</taxon>
        <taxon>Chattonellales</taxon>
        <taxon>Chattonellaceae</taxon>
        <taxon>Heterosigma</taxon>
    </lineage>
</organism>
<dbReference type="InterPro" id="IPR002401">
    <property type="entry name" value="Cyt_P450_E_grp-I"/>
</dbReference>
<keyword evidence="6 8" id="KW-0503">Monooxygenase</keyword>
<dbReference type="Pfam" id="PF00067">
    <property type="entry name" value="p450"/>
    <property type="match status" value="1"/>
</dbReference>
<dbReference type="InterPro" id="IPR036396">
    <property type="entry name" value="Cyt_P450_sf"/>
</dbReference>
<comment type="cofactor">
    <cofactor evidence="7">
        <name>heme</name>
        <dbReference type="ChEBI" id="CHEBI:30413"/>
    </cofactor>
</comment>
<dbReference type="InterPro" id="IPR050196">
    <property type="entry name" value="Cytochrome_P450_Monoox"/>
</dbReference>
<dbReference type="EMBL" id="HBIU01007545">
    <property type="protein sequence ID" value="CAE0624261.1"/>
    <property type="molecule type" value="Transcribed_RNA"/>
</dbReference>
<evidence type="ECO:0008006" key="10">
    <source>
        <dbReference type="Google" id="ProtNLM"/>
    </source>
</evidence>
<evidence type="ECO:0000256" key="4">
    <source>
        <dbReference type="ARBA" id="ARBA00023002"/>
    </source>
</evidence>
<comment type="similarity">
    <text evidence="1 8">Belongs to the cytochrome P450 family.</text>
</comment>
<dbReference type="GO" id="GO:0005506">
    <property type="term" value="F:iron ion binding"/>
    <property type="evidence" value="ECO:0007669"/>
    <property type="project" value="InterPro"/>
</dbReference>
<dbReference type="PANTHER" id="PTHR24291">
    <property type="entry name" value="CYTOCHROME P450 FAMILY 4"/>
    <property type="match status" value="1"/>
</dbReference>
<proteinExistence type="inferred from homology"/>
<dbReference type="Gene3D" id="1.10.630.10">
    <property type="entry name" value="Cytochrome P450"/>
    <property type="match status" value="1"/>
</dbReference>
<evidence type="ECO:0000256" key="3">
    <source>
        <dbReference type="ARBA" id="ARBA00022723"/>
    </source>
</evidence>
<reference evidence="9" key="1">
    <citation type="submission" date="2021-01" db="EMBL/GenBank/DDBJ databases">
        <authorList>
            <person name="Corre E."/>
            <person name="Pelletier E."/>
            <person name="Niang G."/>
            <person name="Scheremetjew M."/>
            <person name="Finn R."/>
            <person name="Kale V."/>
            <person name="Holt S."/>
            <person name="Cochrane G."/>
            <person name="Meng A."/>
            <person name="Brown T."/>
            <person name="Cohen L."/>
        </authorList>
    </citation>
    <scope>NUCLEOTIDE SEQUENCE</scope>
    <source>
        <strain evidence="9">CCMP3107</strain>
    </source>
</reference>
<evidence type="ECO:0000256" key="6">
    <source>
        <dbReference type="ARBA" id="ARBA00023033"/>
    </source>
</evidence>
<dbReference type="GO" id="GO:0016705">
    <property type="term" value="F:oxidoreductase activity, acting on paired donors, with incorporation or reduction of molecular oxygen"/>
    <property type="evidence" value="ECO:0007669"/>
    <property type="project" value="InterPro"/>
</dbReference>
<evidence type="ECO:0000256" key="8">
    <source>
        <dbReference type="RuleBase" id="RU000461"/>
    </source>
</evidence>
<keyword evidence="2 7" id="KW-0349">Heme</keyword>
<dbReference type="InterPro" id="IPR017972">
    <property type="entry name" value="Cyt_P450_CS"/>
</dbReference>
<dbReference type="PRINTS" id="PR00463">
    <property type="entry name" value="EP450I"/>
</dbReference>
<evidence type="ECO:0000256" key="5">
    <source>
        <dbReference type="ARBA" id="ARBA00023004"/>
    </source>
</evidence>
<dbReference type="PANTHER" id="PTHR24291:SF50">
    <property type="entry name" value="BIFUNCTIONAL ALBAFLAVENONE MONOOXYGENASE_TERPENE SYNTHASE"/>
    <property type="match status" value="1"/>
</dbReference>
<keyword evidence="4 8" id="KW-0560">Oxidoreductase</keyword>
<keyword evidence="3 7" id="KW-0479">Metal-binding</keyword>
<feature type="binding site" description="axial binding residue" evidence="7">
    <location>
        <position position="265"/>
    </location>
    <ligand>
        <name>heme</name>
        <dbReference type="ChEBI" id="CHEBI:30413"/>
    </ligand>
    <ligandPart>
        <name>Fe</name>
        <dbReference type="ChEBI" id="CHEBI:18248"/>
    </ligandPart>
</feature>
<protein>
    <recommendedName>
        <fullName evidence="10">Cytochrome P450</fullName>
    </recommendedName>
</protein>
<dbReference type="GO" id="GO:0020037">
    <property type="term" value="F:heme binding"/>
    <property type="evidence" value="ECO:0007669"/>
    <property type="project" value="InterPro"/>
</dbReference>